<dbReference type="EMBL" id="JARGYC010000007">
    <property type="protein sequence ID" value="MDF0599971.1"/>
    <property type="molecule type" value="Genomic_DNA"/>
</dbReference>
<gene>
    <name evidence="2" type="ORF">P1J78_04435</name>
</gene>
<feature type="compositionally biased region" description="Basic and acidic residues" evidence="1">
    <location>
        <begin position="28"/>
        <end position="40"/>
    </location>
</feature>
<dbReference type="RefSeq" id="WP_275566114.1">
    <property type="nucleotide sequence ID" value="NZ_JARGYC010000007.1"/>
</dbReference>
<feature type="region of interest" description="Disordered" evidence="1">
    <location>
        <begin position="16"/>
        <end position="65"/>
    </location>
</feature>
<evidence type="ECO:0000313" key="3">
    <source>
        <dbReference type="Proteomes" id="UP001220964"/>
    </source>
</evidence>
<organism evidence="2 3">
    <name type="scientific">Psychromarinibacter sediminicola</name>
    <dbReference type="NCBI Taxonomy" id="3033385"/>
    <lineage>
        <taxon>Bacteria</taxon>
        <taxon>Pseudomonadati</taxon>
        <taxon>Pseudomonadota</taxon>
        <taxon>Alphaproteobacteria</taxon>
        <taxon>Rhodobacterales</taxon>
        <taxon>Paracoccaceae</taxon>
        <taxon>Psychromarinibacter</taxon>
    </lineage>
</organism>
<dbReference type="AlphaFoldDB" id="A0AAE3NQ53"/>
<evidence type="ECO:0000313" key="2">
    <source>
        <dbReference type="EMBL" id="MDF0599971.1"/>
    </source>
</evidence>
<comment type="caution">
    <text evidence="2">The sequence shown here is derived from an EMBL/GenBank/DDBJ whole genome shotgun (WGS) entry which is preliminary data.</text>
</comment>
<reference evidence="2" key="1">
    <citation type="submission" date="2023-03" db="EMBL/GenBank/DDBJ databases">
        <title>Multiphase analysis and comparison of six strains from genera Psychromarinibacter, Lutimaribacter, and Maritimibacter, including a novel species: Psychromarinibacter sediminicola sp. nov.</title>
        <authorList>
            <person name="Wang Y.-H."/>
            <person name="Ye M.-Q."/>
            <person name="Du Z.-J."/>
        </authorList>
    </citation>
    <scope>NUCLEOTIDE SEQUENCE</scope>
    <source>
        <strain evidence="2">C21-152</strain>
    </source>
</reference>
<sequence>MTSSLRISPLRVAPLRTAFRRAAPPRPPDPELQWRRDPLSHPDIQAMSERELADLPFAPHGLRPV</sequence>
<name>A0AAE3NQ53_9RHOB</name>
<protein>
    <submittedName>
        <fullName evidence="2">Uncharacterized protein</fullName>
    </submittedName>
</protein>
<dbReference type="Proteomes" id="UP001220964">
    <property type="component" value="Unassembled WGS sequence"/>
</dbReference>
<accession>A0AAE3NQ53</accession>
<proteinExistence type="predicted"/>
<evidence type="ECO:0000256" key="1">
    <source>
        <dbReference type="SAM" id="MobiDB-lite"/>
    </source>
</evidence>
<keyword evidence="3" id="KW-1185">Reference proteome</keyword>